<comment type="caution">
    <text evidence="2">The sequence shown here is derived from an EMBL/GenBank/DDBJ whole genome shotgun (WGS) entry which is preliminary data.</text>
</comment>
<dbReference type="Pfam" id="PF01381">
    <property type="entry name" value="HTH_3"/>
    <property type="match status" value="1"/>
</dbReference>
<dbReference type="PROSITE" id="PS50943">
    <property type="entry name" value="HTH_CROC1"/>
    <property type="match status" value="1"/>
</dbReference>
<dbReference type="SUPFAM" id="SSF47413">
    <property type="entry name" value="lambda repressor-like DNA-binding domains"/>
    <property type="match status" value="1"/>
</dbReference>
<evidence type="ECO:0000313" key="2">
    <source>
        <dbReference type="EMBL" id="PKZ91131.1"/>
    </source>
</evidence>
<dbReference type="Gene3D" id="1.10.260.40">
    <property type="entry name" value="lambda repressor-like DNA-binding domains"/>
    <property type="match status" value="1"/>
</dbReference>
<evidence type="ECO:0000259" key="1">
    <source>
        <dbReference type="PROSITE" id="PS50943"/>
    </source>
</evidence>
<evidence type="ECO:0000313" key="3">
    <source>
        <dbReference type="Proteomes" id="UP000234740"/>
    </source>
</evidence>
<dbReference type="InterPro" id="IPR010982">
    <property type="entry name" value="Lambda_DNA-bd_dom_sf"/>
</dbReference>
<dbReference type="AlphaFoldDB" id="A0AB36X4K6"/>
<organism evidence="2 3">
    <name type="scientific">Lactobacillus gasseri</name>
    <dbReference type="NCBI Taxonomy" id="1596"/>
    <lineage>
        <taxon>Bacteria</taxon>
        <taxon>Bacillati</taxon>
        <taxon>Bacillota</taxon>
        <taxon>Bacilli</taxon>
        <taxon>Lactobacillales</taxon>
        <taxon>Lactobacillaceae</taxon>
        <taxon>Lactobacillus</taxon>
    </lineage>
</organism>
<name>A0AB36X4K6_LACGS</name>
<dbReference type="EMBL" id="PKKC01000001">
    <property type="protein sequence ID" value="PKZ91131.1"/>
    <property type="molecule type" value="Genomic_DNA"/>
</dbReference>
<gene>
    <name evidence="2" type="ORF">CYJ86_01240</name>
</gene>
<sequence>MNKLVKTIQQLSKAQGKTVKDVAREAGVGENAIYRWSTNEPKISTLRRVADVLGVDYKVLLP</sequence>
<accession>A0AB36X4K6</accession>
<dbReference type="CDD" id="cd00093">
    <property type="entry name" value="HTH_XRE"/>
    <property type="match status" value="1"/>
</dbReference>
<dbReference type="RefSeq" id="WP_101890541.1">
    <property type="nucleotide sequence ID" value="NZ_PKKC01000001.1"/>
</dbReference>
<dbReference type="SMART" id="SM00530">
    <property type="entry name" value="HTH_XRE"/>
    <property type="match status" value="1"/>
</dbReference>
<dbReference type="GO" id="GO:0003677">
    <property type="term" value="F:DNA binding"/>
    <property type="evidence" value="ECO:0007669"/>
    <property type="project" value="InterPro"/>
</dbReference>
<dbReference type="Proteomes" id="UP000234740">
    <property type="component" value="Unassembled WGS sequence"/>
</dbReference>
<protein>
    <submittedName>
        <fullName evidence="2">XRE family transcriptional regulator</fullName>
    </submittedName>
</protein>
<proteinExistence type="predicted"/>
<feature type="domain" description="HTH cro/C1-type" evidence="1">
    <location>
        <begin position="8"/>
        <end position="60"/>
    </location>
</feature>
<dbReference type="InterPro" id="IPR001387">
    <property type="entry name" value="Cro/C1-type_HTH"/>
</dbReference>
<reference evidence="2 3" key="1">
    <citation type="submission" date="2017-12" db="EMBL/GenBank/DDBJ databases">
        <title>Phylogenetic diversity of female urinary microbiome.</title>
        <authorList>
            <person name="Thomas-White K."/>
            <person name="Wolfe A.J."/>
        </authorList>
    </citation>
    <scope>NUCLEOTIDE SEQUENCE [LARGE SCALE GENOMIC DNA]</scope>
    <source>
        <strain evidence="2 3">UMB0099</strain>
    </source>
</reference>